<evidence type="ECO:0000259" key="12">
    <source>
        <dbReference type="PROSITE" id="PS51371"/>
    </source>
</evidence>
<keyword evidence="4 10" id="KW-0812">Transmembrane</keyword>
<dbReference type="OrthoDB" id="110231at2"/>
<dbReference type="PROSITE" id="PS51371">
    <property type="entry name" value="CBS"/>
    <property type="match status" value="2"/>
</dbReference>
<dbReference type="GO" id="GO:0050660">
    <property type="term" value="F:flavin adenine dinucleotide binding"/>
    <property type="evidence" value="ECO:0007669"/>
    <property type="project" value="InterPro"/>
</dbReference>
<dbReference type="InterPro" id="IPR016169">
    <property type="entry name" value="FAD-bd_PCMH_sub2"/>
</dbReference>
<evidence type="ECO:0000256" key="4">
    <source>
        <dbReference type="ARBA" id="ARBA00022692"/>
    </source>
</evidence>
<dbReference type="PATRIC" id="fig|42234.21.peg.3476"/>
<evidence type="ECO:0000256" key="2">
    <source>
        <dbReference type="ARBA" id="ARBA00006337"/>
    </source>
</evidence>
<evidence type="ECO:0000256" key="6">
    <source>
        <dbReference type="ARBA" id="ARBA00022989"/>
    </source>
</evidence>
<dbReference type="PANTHER" id="PTHR43099">
    <property type="entry name" value="UPF0053 PROTEIN YRKA"/>
    <property type="match status" value="1"/>
</dbReference>
<dbReference type="InterPro" id="IPR046342">
    <property type="entry name" value="CBS_dom_sf"/>
</dbReference>
<reference evidence="15" key="1">
    <citation type="submission" date="2014-07" db="EMBL/GenBank/DDBJ databases">
        <title>Genome sequencing of plant-pathogenic Streptomyces species.</title>
        <authorList>
            <person name="Harrison J."/>
            <person name="Sapp M."/>
            <person name="Thwaites R."/>
            <person name="Studholme D.J."/>
        </authorList>
    </citation>
    <scope>NUCLEOTIDE SEQUENCE [LARGE SCALE GENOMIC DNA]</scope>
    <source>
        <strain evidence="15">NCPPB 4445</strain>
    </source>
</reference>
<keyword evidence="5" id="KW-0677">Repeat</keyword>
<dbReference type="GO" id="GO:0005886">
    <property type="term" value="C:plasma membrane"/>
    <property type="evidence" value="ECO:0007669"/>
    <property type="project" value="UniProtKB-SubCell"/>
</dbReference>
<sequence>MSAAEAWLGLLAVLVLTLGTGYFVAQEFAYVSADRLALAREAEKGDRRATRALKVLERLSFMLSGAQLGITVTGLVVGFIAEPSVSALLKPLLTDIGVPEGAVGGISVVLAFVLATVVQMVIGELAPKNLAIAVPERLAKALAGSTLSYLKVVGPLVHVFDGAANRLLRKAGIEPVEELHHGATLEELGHLIGESREQGELPTATAQLLDHALEFSERTLDEVMVPRADAVFIRKDASLAEAVELIAKHGHSNYPVLGDHPDDVAGVLGVRELMALPADRFAATAAGVAARRPLLLPDTLPLPDAVEQMRTGDDEFAVVLDEHGGVAGIVTYEDIAEELVGDIADESDRITEIAVADGDGWLVDAGRRLDEVAEATGVVLPEEEDYDTVAGLIVDRLGRFPTVGDSIDIPLADGSSATIDVRTLDRHVPERVRLEVRSS</sequence>
<dbReference type="RefSeq" id="WP_050371380.1">
    <property type="nucleotide sequence ID" value="NZ_KQ257820.1"/>
</dbReference>
<comment type="similarity">
    <text evidence="2">Belongs to the UPF0053 family.</text>
</comment>
<comment type="caution">
    <text evidence="14">The sequence shown here is derived from an EMBL/GenBank/DDBJ whole genome shotgun (WGS) entry which is preliminary data.</text>
</comment>
<name>A0A0L0K7R2_9ACTN</name>
<dbReference type="Pfam" id="PF03471">
    <property type="entry name" value="CorC_HlyC"/>
    <property type="match status" value="1"/>
</dbReference>
<dbReference type="PANTHER" id="PTHR43099:SF6">
    <property type="entry name" value="UPF0053 PROTEIN RV1842C"/>
    <property type="match status" value="1"/>
</dbReference>
<dbReference type="InterPro" id="IPR036318">
    <property type="entry name" value="FAD-bd_PCMH-like_sf"/>
</dbReference>
<evidence type="ECO:0000256" key="5">
    <source>
        <dbReference type="ARBA" id="ARBA00022737"/>
    </source>
</evidence>
<dbReference type="CDD" id="cd04590">
    <property type="entry name" value="CBS_pair_CorC_HlyC_assoc"/>
    <property type="match status" value="1"/>
</dbReference>
<feature type="transmembrane region" description="Helical" evidence="11">
    <location>
        <begin position="6"/>
        <end position="25"/>
    </location>
</feature>
<dbReference type="PROSITE" id="PS51846">
    <property type="entry name" value="CNNM"/>
    <property type="match status" value="1"/>
</dbReference>
<dbReference type="SMART" id="SM01091">
    <property type="entry name" value="CorC_HlyC"/>
    <property type="match status" value="1"/>
</dbReference>
<dbReference type="EMBL" id="JPPY01000114">
    <property type="protein sequence ID" value="KND34132.1"/>
    <property type="molecule type" value="Genomic_DNA"/>
</dbReference>
<feature type="domain" description="CBS" evidence="12">
    <location>
        <begin position="224"/>
        <end position="284"/>
    </location>
</feature>
<keyword evidence="3" id="KW-1003">Cell membrane</keyword>
<feature type="domain" description="CNNM transmembrane" evidence="13">
    <location>
        <begin position="2"/>
        <end position="200"/>
    </location>
</feature>
<dbReference type="InterPro" id="IPR005170">
    <property type="entry name" value="Transptr-assoc_dom"/>
</dbReference>
<accession>A0A0L0K7R2</accession>
<keyword evidence="8 10" id="KW-0472">Membrane</keyword>
<evidence type="ECO:0000313" key="14">
    <source>
        <dbReference type="EMBL" id="KND34132.1"/>
    </source>
</evidence>
<protein>
    <submittedName>
        <fullName evidence="14">Membrane protein</fullName>
    </submittedName>
</protein>
<evidence type="ECO:0000256" key="7">
    <source>
        <dbReference type="ARBA" id="ARBA00023122"/>
    </source>
</evidence>
<feature type="domain" description="CBS" evidence="12">
    <location>
        <begin position="289"/>
        <end position="346"/>
    </location>
</feature>
<keyword evidence="6 10" id="KW-1133">Transmembrane helix</keyword>
<dbReference type="Pfam" id="PF00571">
    <property type="entry name" value="CBS"/>
    <property type="match status" value="2"/>
</dbReference>
<dbReference type="InterPro" id="IPR044751">
    <property type="entry name" value="Ion_transp-like_CBS"/>
</dbReference>
<keyword evidence="7 9" id="KW-0129">CBS domain</keyword>
<evidence type="ECO:0000256" key="3">
    <source>
        <dbReference type="ARBA" id="ARBA00022475"/>
    </source>
</evidence>
<evidence type="ECO:0000256" key="1">
    <source>
        <dbReference type="ARBA" id="ARBA00004651"/>
    </source>
</evidence>
<dbReference type="AlphaFoldDB" id="A0A0L0K7R2"/>
<feature type="transmembrane region" description="Helical" evidence="11">
    <location>
        <begin position="101"/>
        <end position="122"/>
    </location>
</feature>
<dbReference type="Gene3D" id="3.30.465.10">
    <property type="match status" value="1"/>
</dbReference>
<dbReference type="Proteomes" id="UP000037151">
    <property type="component" value="Unassembled WGS sequence"/>
</dbReference>
<dbReference type="SUPFAM" id="SSF54631">
    <property type="entry name" value="CBS-domain pair"/>
    <property type="match status" value="1"/>
</dbReference>
<gene>
    <name evidence="14" type="ORF">IQ63_16880</name>
</gene>
<evidence type="ECO:0000256" key="9">
    <source>
        <dbReference type="PROSITE-ProRule" id="PRU00703"/>
    </source>
</evidence>
<dbReference type="Pfam" id="PF01595">
    <property type="entry name" value="CNNM"/>
    <property type="match status" value="1"/>
</dbReference>
<dbReference type="SUPFAM" id="SSF56176">
    <property type="entry name" value="FAD-binding/transporter-associated domain-like"/>
    <property type="match status" value="1"/>
</dbReference>
<evidence type="ECO:0000256" key="10">
    <source>
        <dbReference type="PROSITE-ProRule" id="PRU01193"/>
    </source>
</evidence>
<evidence type="ECO:0000256" key="11">
    <source>
        <dbReference type="SAM" id="Phobius"/>
    </source>
</evidence>
<evidence type="ECO:0000313" key="15">
    <source>
        <dbReference type="Proteomes" id="UP000037151"/>
    </source>
</evidence>
<dbReference type="Gene3D" id="3.10.580.10">
    <property type="entry name" value="CBS-domain"/>
    <property type="match status" value="1"/>
</dbReference>
<comment type="subcellular location">
    <subcellularLocation>
        <location evidence="1">Cell membrane</location>
        <topology evidence="1">Multi-pass membrane protein</topology>
    </subcellularLocation>
</comment>
<evidence type="ECO:0000259" key="13">
    <source>
        <dbReference type="PROSITE" id="PS51846"/>
    </source>
</evidence>
<evidence type="ECO:0000256" key="8">
    <source>
        <dbReference type="ARBA" id="ARBA00023136"/>
    </source>
</evidence>
<dbReference type="InterPro" id="IPR051676">
    <property type="entry name" value="UPF0053_domain"/>
</dbReference>
<feature type="transmembrane region" description="Helical" evidence="11">
    <location>
        <begin position="61"/>
        <end position="81"/>
    </location>
</feature>
<dbReference type="InterPro" id="IPR000644">
    <property type="entry name" value="CBS_dom"/>
</dbReference>
<dbReference type="InterPro" id="IPR002550">
    <property type="entry name" value="CNNM"/>
</dbReference>
<proteinExistence type="inferred from homology"/>
<organism evidence="14 15">
    <name type="scientific">Streptomyces acidiscabies</name>
    <dbReference type="NCBI Taxonomy" id="42234"/>
    <lineage>
        <taxon>Bacteria</taxon>
        <taxon>Bacillati</taxon>
        <taxon>Actinomycetota</taxon>
        <taxon>Actinomycetes</taxon>
        <taxon>Kitasatosporales</taxon>
        <taxon>Streptomycetaceae</taxon>
        <taxon>Streptomyces</taxon>
    </lineage>
</organism>
<dbReference type="SMART" id="SM00116">
    <property type="entry name" value="CBS"/>
    <property type="match status" value="2"/>
</dbReference>